<dbReference type="ExpressionAtlas" id="A0A3L6DQL0">
    <property type="expression patterns" value="baseline and differential"/>
</dbReference>
<dbReference type="EMBL" id="NCVQ01000009">
    <property type="protein sequence ID" value="PWZ10077.1"/>
    <property type="molecule type" value="Genomic_DNA"/>
</dbReference>
<dbReference type="AlphaFoldDB" id="A0A3L6DQL0"/>
<keyword evidence="1 4" id="KW-0430">Lectin</keyword>
<gene>
    <name evidence="4" type="primary">JAL3_2</name>
    <name evidence="4" type="ORF">Zm00014a_015418</name>
</gene>
<dbReference type="Gene3D" id="2.100.10.30">
    <property type="entry name" value="Jacalin-like lectin domain"/>
    <property type="match status" value="2"/>
</dbReference>
<dbReference type="GO" id="GO:0030246">
    <property type="term" value="F:carbohydrate binding"/>
    <property type="evidence" value="ECO:0007669"/>
    <property type="project" value="UniProtKB-KW"/>
</dbReference>
<evidence type="ECO:0000256" key="1">
    <source>
        <dbReference type="ARBA" id="ARBA00022734"/>
    </source>
</evidence>
<dbReference type="SUPFAM" id="SSF51101">
    <property type="entry name" value="Mannose-binding lectins"/>
    <property type="match status" value="2"/>
</dbReference>
<protein>
    <submittedName>
        <fullName evidence="4">Jacalin-related lectin 3</fullName>
    </submittedName>
</protein>
<evidence type="ECO:0000313" key="5">
    <source>
        <dbReference type="Proteomes" id="UP000251960"/>
    </source>
</evidence>
<comment type="caution">
    <text evidence="4">The sequence shown here is derived from an EMBL/GenBank/DDBJ whole genome shotgun (WGS) entry which is preliminary data.</text>
</comment>
<dbReference type="SMART" id="SM00915">
    <property type="entry name" value="Jacalin"/>
    <property type="match status" value="1"/>
</dbReference>
<dbReference type="PANTHER" id="PTHR47293">
    <property type="entry name" value="JACALIN-RELATED LECTIN 3"/>
    <property type="match status" value="1"/>
</dbReference>
<dbReference type="Pfam" id="PF01419">
    <property type="entry name" value="Jacalin"/>
    <property type="match status" value="2"/>
</dbReference>
<name>A0A3L6DQL0_MAIZE</name>
<dbReference type="InterPro" id="IPR001229">
    <property type="entry name" value="Jacalin-like_lectin_dom"/>
</dbReference>
<sequence>MHASTAPPMEGAADPGTPARPDLAVSAHGSRLLARSRHALTVEAPLSTTLARPPPASPTATGIVVHVLCPVLRAWTGKHDDPMTRHCASATTAAIHTNLQSNGGLLSTFEAMRDTARDGQIVFVKLDFLDKVLASVSGHYGSICGTSVIIRSLTFWSNSSMYGPFSTKDGTLFLLPVHFSTPMSSPTSHLSLPSPQSRNGAYGFIGGDARPDMVLLVQGRGDSYAVYTSNHPKQQYTNTSPDYNDGALWIKIVSVPSYYGDAGAAAMSTSLRPMAPRVLYDRNGHAVWGNKHGFSGGVIPDKVKLDFPHEVLTCVYYYYSTSREGDPRVLRSLMFVTNRGKYGSFGDEFDIYFSSATRRARWWGSTAAAASTCMPSTCTCSIGSRIGGLPPITEQLLGLHVSCFGWVDFDYL</sequence>
<feature type="domain" description="Jacalin-type lectin" evidence="3">
    <location>
        <begin position="246"/>
        <end position="365"/>
    </location>
</feature>
<organism evidence="4 5">
    <name type="scientific">Zea mays</name>
    <name type="common">Maize</name>
    <dbReference type="NCBI Taxonomy" id="4577"/>
    <lineage>
        <taxon>Eukaryota</taxon>
        <taxon>Viridiplantae</taxon>
        <taxon>Streptophyta</taxon>
        <taxon>Embryophyta</taxon>
        <taxon>Tracheophyta</taxon>
        <taxon>Spermatophyta</taxon>
        <taxon>Magnoliopsida</taxon>
        <taxon>Liliopsida</taxon>
        <taxon>Poales</taxon>
        <taxon>Poaceae</taxon>
        <taxon>PACMAD clade</taxon>
        <taxon>Panicoideae</taxon>
        <taxon>Andropogonodae</taxon>
        <taxon>Andropogoneae</taxon>
        <taxon>Tripsacinae</taxon>
        <taxon>Zea</taxon>
    </lineage>
</organism>
<feature type="region of interest" description="Disordered" evidence="2">
    <location>
        <begin position="1"/>
        <end position="23"/>
    </location>
</feature>
<dbReference type="InterPro" id="IPR036404">
    <property type="entry name" value="Jacalin-like_lectin_dom_sf"/>
</dbReference>
<evidence type="ECO:0000256" key="2">
    <source>
        <dbReference type="SAM" id="MobiDB-lite"/>
    </source>
</evidence>
<evidence type="ECO:0000313" key="4">
    <source>
        <dbReference type="EMBL" id="PWZ10077.1"/>
    </source>
</evidence>
<proteinExistence type="predicted"/>
<dbReference type="Proteomes" id="UP000251960">
    <property type="component" value="Chromosome 8"/>
</dbReference>
<dbReference type="PANTHER" id="PTHR47293:SF68">
    <property type="entry name" value="JACALIN-RELATED LECTIN 3"/>
    <property type="match status" value="1"/>
</dbReference>
<reference evidence="4 5" key="1">
    <citation type="journal article" date="2018" name="Nat. Genet.">
        <title>Extensive intraspecific gene order and gene structural variations between Mo17 and other maize genomes.</title>
        <authorList>
            <person name="Sun S."/>
            <person name="Zhou Y."/>
            <person name="Chen J."/>
            <person name="Shi J."/>
            <person name="Zhao H."/>
            <person name="Zhao H."/>
            <person name="Song W."/>
            <person name="Zhang M."/>
            <person name="Cui Y."/>
            <person name="Dong X."/>
            <person name="Liu H."/>
            <person name="Ma X."/>
            <person name="Jiao Y."/>
            <person name="Wang B."/>
            <person name="Wei X."/>
            <person name="Stein J.C."/>
            <person name="Glaubitz J.C."/>
            <person name="Lu F."/>
            <person name="Yu G."/>
            <person name="Liang C."/>
            <person name="Fengler K."/>
            <person name="Li B."/>
            <person name="Rafalski A."/>
            <person name="Schnable P.S."/>
            <person name="Ware D.H."/>
            <person name="Buckler E.S."/>
            <person name="Lai J."/>
        </authorList>
    </citation>
    <scope>NUCLEOTIDE SEQUENCE [LARGE SCALE GENOMIC DNA]</scope>
    <source>
        <strain evidence="5">cv. Missouri 17</strain>
        <tissue evidence="4">Seedling</tissue>
    </source>
</reference>
<accession>A0A3L6DQL0</accession>
<evidence type="ECO:0000259" key="3">
    <source>
        <dbReference type="SMART" id="SM00915"/>
    </source>
</evidence>